<evidence type="ECO:0000313" key="4">
    <source>
        <dbReference type="Proteomes" id="UP001057702"/>
    </source>
</evidence>
<protein>
    <submittedName>
        <fullName evidence="3">50S ribosome-binding GTPase</fullName>
    </submittedName>
</protein>
<dbReference type="Pfam" id="PF01926">
    <property type="entry name" value="MMR_HSR1"/>
    <property type="match status" value="1"/>
</dbReference>
<dbReference type="InterPro" id="IPR005662">
    <property type="entry name" value="GTPase_Era-like"/>
</dbReference>
<evidence type="ECO:0000259" key="2">
    <source>
        <dbReference type="Pfam" id="PF01926"/>
    </source>
</evidence>
<comment type="caution">
    <text evidence="3">The sequence shown here is derived from an EMBL/GenBank/DDBJ whole genome shotgun (WGS) entry which is preliminary data.</text>
</comment>
<dbReference type="InterPro" id="IPR027417">
    <property type="entry name" value="P-loop_NTPase"/>
</dbReference>
<dbReference type="PANTHER" id="PTHR42698:SF1">
    <property type="entry name" value="GTPASE ERA, MITOCHONDRIAL"/>
    <property type="match status" value="1"/>
</dbReference>
<name>A0ABT1PW06_9ACTN</name>
<feature type="transmembrane region" description="Helical" evidence="1">
    <location>
        <begin position="441"/>
        <end position="467"/>
    </location>
</feature>
<sequence>MRADARGNVGGDRLQERVDAFGELLGLSRMRVDAAPLAEAGALLDRVAERRRLSRDHTVVALAGATGSGKSSLFNALTGIEISETGVRRPTTASPVACAWDRGGATALLDRLGIPPQARFGRRALLDGVHTRFGGPDAGLEGLVLLDLPDHDSAVPEHRQQVDRLLELVDVVVWVLDPEKYGDAVLHQRYLRPLAGHADVTIIVMNQIDRLRGEAAEQVLDDLRRLLDEDGLAVGEYGEAGAVVVAASAATGEGMEEVRSAIAQVVAERGAADRRLSADVDLAAARLRPAFVGRGRAGLTDEAREEFSDRLAEAVGATAAGQTAERDWVDAARRACGVPWVRLLVRGYRTSRAAGRAREEQWRIAPAPAPAAVRPAVAEAVRCVADAAADGLPAPWAQAVREAARRGERGLPEALDEAAERAEEGETQWPRWWAAARGVQWVLVALVVLAVAGVVGGLGLLLTGAGAGPGVRAGVAVGVLWMPAALLAVGLCGGPVLAWVCSAGSRGAARRYGQDVERRLRDAAAECGRARVLEPVAAELLRYREVREQYGVASGG</sequence>
<feature type="transmembrane region" description="Helical" evidence="1">
    <location>
        <begin position="479"/>
        <end position="501"/>
    </location>
</feature>
<dbReference type="Proteomes" id="UP001057702">
    <property type="component" value="Unassembled WGS sequence"/>
</dbReference>
<proteinExistence type="predicted"/>
<dbReference type="SUPFAM" id="SSF52540">
    <property type="entry name" value="P-loop containing nucleoside triphosphate hydrolases"/>
    <property type="match status" value="1"/>
</dbReference>
<keyword evidence="4" id="KW-1185">Reference proteome</keyword>
<gene>
    <name evidence="3" type="ORF">NGB36_14860</name>
</gene>
<evidence type="ECO:0000256" key="1">
    <source>
        <dbReference type="SAM" id="Phobius"/>
    </source>
</evidence>
<evidence type="ECO:0000313" key="3">
    <source>
        <dbReference type="EMBL" id="MCQ4081853.1"/>
    </source>
</evidence>
<keyword evidence="1" id="KW-0472">Membrane</keyword>
<dbReference type="EMBL" id="JANFNG010000010">
    <property type="protein sequence ID" value="MCQ4081853.1"/>
    <property type="molecule type" value="Genomic_DNA"/>
</dbReference>
<dbReference type="PANTHER" id="PTHR42698">
    <property type="entry name" value="GTPASE ERA"/>
    <property type="match status" value="1"/>
</dbReference>
<keyword evidence="1" id="KW-1133">Transmembrane helix</keyword>
<accession>A0ABT1PW06</accession>
<dbReference type="Gene3D" id="3.40.50.300">
    <property type="entry name" value="P-loop containing nucleotide triphosphate hydrolases"/>
    <property type="match status" value="1"/>
</dbReference>
<keyword evidence="1" id="KW-0812">Transmembrane</keyword>
<organism evidence="3 4">
    <name type="scientific">Streptomyces humicola</name>
    <dbReference type="NCBI Taxonomy" id="2953240"/>
    <lineage>
        <taxon>Bacteria</taxon>
        <taxon>Bacillati</taxon>
        <taxon>Actinomycetota</taxon>
        <taxon>Actinomycetes</taxon>
        <taxon>Kitasatosporales</taxon>
        <taxon>Streptomycetaceae</taxon>
        <taxon>Streptomyces</taxon>
    </lineage>
</organism>
<reference evidence="3" key="1">
    <citation type="submission" date="2022-06" db="EMBL/GenBank/DDBJ databases">
        <title>Draft genome sequence of Streptomyces sp. RB6PN25 isolated from peat swamp forest in Thailand.</title>
        <authorList>
            <person name="Duangmal K."/>
            <person name="Klaysubun C."/>
        </authorList>
    </citation>
    <scope>NUCLEOTIDE SEQUENCE</scope>
    <source>
        <strain evidence="3">RB6PN25</strain>
    </source>
</reference>
<dbReference type="InterPro" id="IPR006073">
    <property type="entry name" value="GTP-bd"/>
</dbReference>
<feature type="domain" description="G" evidence="2">
    <location>
        <begin position="60"/>
        <end position="184"/>
    </location>
</feature>